<sequence>MNTEYEAYLTVAELAARLGVRENTIREGVEAGIIPAHPRPMLTAPGTRHGFLWSECVRFVGKPISRAPQLDQDRGAQTGDDSVPSAEEWTALADRLRDAADELRDVLSEIAVSGDRAEAELGRVDDALPRVADHLPDALRTVAEAVAPDFSRLDDLADQVSDAVDAYEQADAADRH</sequence>
<dbReference type="RefSeq" id="WP_213243942.1">
    <property type="nucleotide sequence ID" value="NZ_CP045806.1"/>
</dbReference>
<evidence type="ECO:0008006" key="3">
    <source>
        <dbReference type="Google" id="ProtNLM"/>
    </source>
</evidence>
<reference evidence="1" key="1">
    <citation type="journal article" date="2021" name="Nat. Microbiol.">
        <title>Cocultivation of an ultrasmall environmental parasitic bacterium with lytic ability against bacteria associated with wastewater foams.</title>
        <authorList>
            <person name="Batinovic S."/>
            <person name="Rose J.J.A."/>
            <person name="Ratcliffe J."/>
            <person name="Seviour R.J."/>
            <person name="Petrovski S."/>
        </authorList>
    </citation>
    <scope>NUCLEOTIDE SEQUENCE</scope>
    <source>
        <strain evidence="1">CON9</strain>
    </source>
</reference>
<evidence type="ECO:0000313" key="1">
    <source>
        <dbReference type="EMBL" id="QHN35784.1"/>
    </source>
</evidence>
<keyword evidence="2" id="KW-1185">Reference proteome</keyword>
<proteinExistence type="predicted"/>
<name>A0ABX6IIV3_9ACTN</name>
<gene>
    <name evidence="1" type="ORF">GII31_13795</name>
</gene>
<dbReference type="EMBL" id="CP045809">
    <property type="protein sequence ID" value="QHN35784.1"/>
    <property type="molecule type" value="Genomic_DNA"/>
</dbReference>
<dbReference type="Proteomes" id="UP001059836">
    <property type="component" value="Chromosome"/>
</dbReference>
<protein>
    <recommendedName>
        <fullName evidence="3">Helix-turn-helix domain-containing protein</fullName>
    </recommendedName>
</protein>
<accession>A0ABX6IIV3</accession>
<organism evidence="1 2">
    <name type="scientific">Gordonia pseudamarae</name>
    <dbReference type="NCBI Taxonomy" id="2831662"/>
    <lineage>
        <taxon>Bacteria</taxon>
        <taxon>Bacillati</taxon>
        <taxon>Actinomycetota</taxon>
        <taxon>Actinomycetes</taxon>
        <taxon>Mycobacteriales</taxon>
        <taxon>Gordoniaceae</taxon>
        <taxon>Gordonia</taxon>
    </lineage>
</organism>
<evidence type="ECO:0000313" key="2">
    <source>
        <dbReference type="Proteomes" id="UP001059836"/>
    </source>
</evidence>